<feature type="domain" description="Thioesterase putative" evidence="1">
    <location>
        <begin position="5"/>
        <end position="144"/>
    </location>
</feature>
<evidence type="ECO:0000259" key="1">
    <source>
        <dbReference type="Pfam" id="PF09500"/>
    </source>
</evidence>
<dbReference type="EMBL" id="JANZXA010000003">
    <property type="protein sequence ID" value="MCT2399294.1"/>
    <property type="molecule type" value="Genomic_DNA"/>
</dbReference>
<keyword evidence="3" id="KW-1185">Reference proteome</keyword>
<protein>
    <submittedName>
        <fullName evidence="2">Thioesterase domain-containing protein</fullName>
    </submittedName>
</protein>
<reference evidence="2" key="1">
    <citation type="submission" date="2022-09" db="EMBL/GenBank/DDBJ databases">
        <title>Novosphingobium sp. Nov., a polycyclic aromatic hydrocarbon-degrading bacterium isolated form mangrove sediments in HongKong.</title>
        <authorList>
            <person name="Hu Z."/>
        </authorList>
    </citation>
    <scope>NUCLEOTIDE SEQUENCE</scope>
    <source>
        <strain evidence="2">HK4-1</strain>
    </source>
</reference>
<evidence type="ECO:0000313" key="3">
    <source>
        <dbReference type="Proteomes" id="UP001165583"/>
    </source>
</evidence>
<dbReference type="RefSeq" id="WP_260045268.1">
    <property type="nucleotide sequence ID" value="NZ_JANZXA010000003.1"/>
</dbReference>
<dbReference type="NCBIfam" id="TIGR02447">
    <property type="entry name" value="yiiD_Cterm"/>
    <property type="match status" value="1"/>
</dbReference>
<dbReference type="Pfam" id="PF09500">
    <property type="entry name" value="YiiD_C"/>
    <property type="match status" value="1"/>
</dbReference>
<dbReference type="SUPFAM" id="SSF54637">
    <property type="entry name" value="Thioesterase/thiol ester dehydrase-isomerase"/>
    <property type="match status" value="1"/>
</dbReference>
<evidence type="ECO:0000313" key="2">
    <source>
        <dbReference type="EMBL" id="MCT2399294.1"/>
    </source>
</evidence>
<dbReference type="Proteomes" id="UP001165583">
    <property type="component" value="Unassembled WGS sequence"/>
</dbReference>
<dbReference type="Gene3D" id="3.10.129.10">
    <property type="entry name" value="Hotdog Thioesterase"/>
    <property type="match status" value="1"/>
</dbReference>
<dbReference type="InterPro" id="IPR029069">
    <property type="entry name" value="HotDog_dom_sf"/>
</dbReference>
<name>A0ABT2I3A6_9SPHN</name>
<organism evidence="2 3">
    <name type="scientific">Novosphingobium mangrovi</name>
    <name type="common">ex Huang et al. 2023</name>
    <dbReference type="NCBI Taxonomy" id="2976432"/>
    <lineage>
        <taxon>Bacteria</taxon>
        <taxon>Pseudomonadati</taxon>
        <taxon>Pseudomonadota</taxon>
        <taxon>Alphaproteobacteria</taxon>
        <taxon>Sphingomonadales</taxon>
        <taxon>Sphingomonadaceae</taxon>
        <taxon>Novosphingobium</taxon>
    </lineage>
</organism>
<sequence length="150" mass="16061">MSPDQLTEYLHRQIPLSAAMEATAVSATTQSVVLSAPLAPNINHKSTVFGGSASALAILAAWAVVHLRLRDAGLSCEVVIQSNRMDYDKPITGTFAATSSFADEADWAGFLKPLQRRGRARIEVRSILTCGGEEAGRLTGRFVAFLREGS</sequence>
<accession>A0ABT2I3A6</accession>
<gene>
    <name evidence="2" type="ORF">NZK81_07025</name>
</gene>
<proteinExistence type="predicted"/>
<comment type="caution">
    <text evidence="2">The sequence shown here is derived from an EMBL/GenBank/DDBJ whole genome shotgun (WGS) entry which is preliminary data.</text>
</comment>
<dbReference type="InterPro" id="IPR012660">
    <property type="entry name" value="YiiD_C"/>
</dbReference>